<comment type="similarity">
    <text evidence="2 12">Belongs to the amiloride-sensitive sodium channel (TC 1.A.6) family.</text>
</comment>
<dbReference type="InParanoid" id="A0A6I9VD69"/>
<evidence type="ECO:0000313" key="14">
    <source>
        <dbReference type="Proteomes" id="UP001652620"/>
    </source>
</evidence>
<evidence type="ECO:0000256" key="12">
    <source>
        <dbReference type="RuleBase" id="RU000679"/>
    </source>
</evidence>
<evidence type="ECO:0000256" key="2">
    <source>
        <dbReference type="ARBA" id="ARBA00007193"/>
    </source>
</evidence>
<dbReference type="PANTHER" id="PTHR11690">
    <property type="entry name" value="AMILORIDE-SENSITIVE SODIUM CHANNEL-RELATED"/>
    <property type="match status" value="1"/>
</dbReference>
<keyword evidence="5 12" id="KW-0812">Transmembrane</keyword>
<evidence type="ECO:0000256" key="9">
    <source>
        <dbReference type="ARBA" id="ARBA00023136"/>
    </source>
</evidence>
<keyword evidence="11 12" id="KW-0407">Ion channel</keyword>
<keyword evidence="7" id="KW-0915">Sodium</keyword>
<keyword evidence="4 12" id="KW-0894">Sodium channel</keyword>
<dbReference type="GeneID" id="105229191"/>
<evidence type="ECO:0000256" key="7">
    <source>
        <dbReference type="ARBA" id="ARBA00023053"/>
    </source>
</evidence>
<evidence type="ECO:0000256" key="4">
    <source>
        <dbReference type="ARBA" id="ARBA00022461"/>
    </source>
</evidence>
<evidence type="ECO:0000313" key="15">
    <source>
        <dbReference type="RefSeq" id="XP_011207608.2"/>
    </source>
</evidence>
<dbReference type="RefSeq" id="XP_011207608.2">
    <property type="nucleotide sequence ID" value="XM_011209306.3"/>
</dbReference>
<reference evidence="15" key="1">
    <citation type="submission" date="2025-08" db="UniProtKB">
        <authorList>
            <consortium name="RefSeq"/>
        </authorList>
    </citation>
    <scope>IDENTIFICATION</scope>
    <source>
        <tissue evidence="15">Adult</tissue>
    </source>
</reference>
<evidence type="ECO:0000256" key="8">
    <source>
        <dbReference type="ARBA" id="ARBA00023065"/>
    </source>
</evidence>
<proteinExistence type="inferred from homology"/>
<dbReference type="KEGG" id="bdr:105229191"/>
<dbReference type="Gene3D" id="1.10.287.820">
    <property type="entry name" value="Acid-sensing ion channel domain"/>
    <property type="match status" value="1"/>
</dbReference>
<dbReference type="FunCoup" id="A0A6I9VD69">
    <property type="interactions" value="4"/>
</dbReference>
<name>A0A6I9VD69_BACDO</name>
<evidence type="ECO:0000256" key="10">
    <source>
        <dbReference type="ARBA" id="ARBA00023201"/>
    </source>
</evidence>
<accession>A0A6I9VD69</accession>
<keyword evidence="8 12" id="KW-0406">Ion transport</keyword>
<dbReference type="Proteomes" id="UP001652620">
    <property type="component" value="Unplaced"/>
</dbReference>
<keyword evidence="14" id="KW-1185">Reference proteome</keyword>
<keyword evidence="6 13" id="KW-1133">Transmembrane helix</keyword>
<dbReference type="GO" id="GO:0015280">
    <property type="term" value="F:ligand-gated sodium channel activity"/>
    <property type="evidence" value="ECO:0007669"/>
    <property type="project" value="TreeGrafter"/>
</dbReference>
<sequence>MLRRFSLSRKSVYQIVKFPFVKCWHGLVNCYLYSRKACACIGERIHDFGTDLGEETGILAISLIANRRLHFLERFLWVAIVLASTFAALRLSGVQVRRYFHSPTVISVDRDYRGWHGPLPAVTLCYYDHIDSFKANEYIQDNWNISIVDNDYFYFMDFLYAVVNATASNYADLARFAEDERFDNVDLAEVVHAIDKPFEQTLTSFDKKNSTIQIRPVMTERGYCYAINSPMSEILAGRNIEYKDVIQPLTCEYGKQLCFIKMDLYESTGTVDIHSPFEVSASDANIIALHKSDEITASFKVLETVASNNLRDLQVDQRKCVFYDEETSQLKVYSKTLCLVRCRAVMALEMCNCVPFFYAFVEGPSCNPAGFECLLDFKWPIWALHICKCPSTCTEIEYTVQTVKKSYWGVKMNDEIATTDVATSSFRWDVIPPKVRMRRDVVFSFEDLLVSFGGTLALFFGFSQISVVRIGYVLTYHVIMAIVELLRSLKNVCGKSLHNFKRKRNENQILLVQEKSKTPFRLVKKRQQLIALHESLSKDDFSSASDCNGPTDVSIDKPEFEYIN</sequence>
<feature type="transmembrane region" description="Helical" evidence="13">
    <location>
        <begin position="75"/>
        <end position="93"/>
    </location>
</feature>
<dbReference type="AlphaFoldDB" id="A0A6I9VD69"/>
<keyword evidence="10 12" id="KW-0739">Sodium transport</keyword>
<evidence type="ECO:0000256" key="11">
    <source>
        <dbReference type="ARBA" id="ARBA00023303"/>
    </source>
</evidence>
<keyword evidence="3 12" id="KW-0813">Transport</keyword>
<organism evidence="14 15">
    <name type="scientific">Bactrocera dorsalis</name>
    <name type="common">Oriental fruit fly</name>
    <name type="synonym">Dacus dorsalis</name>
    <dbReference type="NCBI Taxonomy" id="27457"/>
    <lineage>
        <taxon>Eukaryota</taxon>
        <taxon>Metazoa</taxon>
        <taxon>Ecdysozoa</taxon>
        <taxon>Arthropoda</taxon>
        <taxon>Hexapoda</taxon>
        <taxon>Insecta</taxon>
        <taxon>Pterygota</taxon>
        <taxon>Neoptera</taxon>
        <taxon>Endopterygota</taxon>
        <taxon>Diptera</taxon>
        <taxon>Brachycera</taxon>
        <taxon>Muscomorpha</taxon>
        <taxon>Tephritoidea</taxon>
        <taxon>Tephritidae</taxon>
        <taxon>Bactrocera</taxon>
        <taxon>Bactrocera</taxon>
    </lineage>
</organism>
<dbReference type="Pfam" id="PF00858">
    <property type="entry name" value="ASC"/>
    <property type="match status" value="1"/>
</dbReference>
<gene>
    <name evidence="15" type="primary">LOC105229191</name>
</gene>
<dbReference type="OrthoDB" id="5874059at2759"/>
<comment type="subcellular location">
    <subcellularLocation>
        <location evidence="1">Membrane</location>
        <topology evidence="1">Multi-pass membrane protein</topology>
    </subcellularLocation>
</comment>
<keyword evidence="9 13" id="KW-0472">Membrane</keyword>
<dbReference type="PANTHER" id="PTHR11690:SF285">
    <property type="entry name" value="PICKPOCKET 3"/>
    <property type="match status" value="1"/>
</dbReference>
<dbReference type="InterPro" id="IPR001873">
    <property type="entry name" value="ENaC"/>
</dbReference>
<evidence type="ECO:0000256" key="13">
    <source>
        <dbReference type="SAM" id="Phobius"/>
    </source>
</evidence>
<protein>
    <submittedName>
        <fullName evidence="15">Uncharacterized protein LOC105229191</fullName>
    </submittedName>
</protein>
<evidence type="ECO:0000256" key="3">
    <source>
        <dbReference type="ARBA" id="ARBA00022448"/>
    </source>
</evidence>
<evidence type="ECO:0000256" key="6">
    <source>
        <dbReference type="ARBA" id="ARBA00022989"/>
    </source>
</evidence>
<dbReference type="GO" id="GO:0005886">
    <property type="term" value="C:plasma membrane"/>
    <property type="evidence" value="ECO:0007669"/>
    <property type="project" value="TreeGrafter"/>
</dbReference>
<evidence type="ECO:0000256" key="1">
    <source>
        <dbReference type="ARBA" id="ARBA00004141"/>
    </source>
</evidence>
<evidence type="ECO:0000256" key="5">
    <source>
        <dbReference type="ARBA" id="ARBA00022692"/>
    </source>
</evidence>